<dbReference type="STRING" id="2880.D7FKW1"/>
<evidence type="ECO:0000256" key="8">
    <source>
        <dbReference type="ARBA" id="ARBA00037801"/>
    </source>
</evidence>
<dbReference type="InterPro" id="IPR000727">
    <property type="entry name" value="T_SNARE_dom"/>
</dbReference>
<evidence type="ECO:0000313" key="14">
    <source>
        <dbReference type="Proteomes" id="UP000002630"/>
    </source>
</evidence>
<dbReference type="Pfam" id="PF05739">
    <property type="entry name" value="SNARE"/>
    <property type="match status" value="1"/>
</dbReference>
<evidence type="ECO:0000256" key="11">
    <source>
        <dbReference type="SAM" id="Phobius"/>
    </source>
</evidence>
<evidence type="ECO:0000256" key="5">
    <source>
        <dbReference type="ARBA" id="ARBA00022989"/>
    </source>
</evidence>
<feature type="transmembrane region" description="Helical" evidence="11">
    <location>
        <begin position="231"/>
        <end position="250"/>
    </location>
</feature>
<evidence type="ECO:0000256" key="2">
    <source>
        <dbReference type="ARBA" id="ARBA00022448"/>
    </source>
</evidence>
<accession>D7FKW1</accession>
<keyword evidence="5 11" id="KW-1133">Transmembrane helix</keyword>
<keyword evidence="13" id="KW-0675">Receptor</keyword>
<proteinExistence type="inferred from homology"/>
<evidence type="ECO:0000256" key="3">
    <source>
        <dbReference type="ARBA" id="ARBA00022692"/>
    </source>
</evidence>
<keyword evidence="6" id="KW-0333">Golgi apparatus</keyword>
<feature type="coiled-coil region" evidence="9">
    <location>
        <begin position="52"/>
        <end position="79"/>
    </location>
</feature>
<sequence length="251" mass="28951">MSLNSVASHDPFYAVRDEVSAKIEYIKVRLERFQDLLNNTNTAQNRDFQDLRKGLTKEVKGADAQLRDLRRTVEYVENNRDSFAHIDNAELSERKTFLSDSKQVLLRASDALDGQQTKEKMAQDDRSEMAKYRSKGDLGARTEVERDNTEHILDHQSRVRMQLARQDEDLEELGTHVERVGETATVINEELRSQNRLLTALDDDMDEATESMNFVMGRLGKLLKTKSKCQIWTILLLSFILIILVLMLIYV</sequence>
<evidence type="ECO:0000256" key="6">
    <source>
        <dbReference type="ARBA" id="ARBA00023034"/>
    </source>
</evidence>
<evidence type="ECO:0000256" key="7">
    <source>
        <dbReference type="ARBA" id="ARBA00023136"/>
    </source>
</evidence>
<feature type="region of interest" description="Disordered" evidence="10">
    <location>
        <begin position="115"/>
        <end position="138"/>
    </location>
</feature>
<dbReference type="EMBL" id="FN648060">
    <property type="protein sequence ID" value="CBJ29506.1"/>
    <property type="molecule type" value="Genomic_DNA"/>
</dbReference>
<dbReference type="GO" id="GO:0015031">
    <property type="term" value="P:protein transport"/>
    <property type="evidence" value="ECO:0007669"/>
    <property type="project" value="UniProtKB-KW"/>
</dbReference>
<comment type="similarity">
    <text evidence="1">Belongs to the syntaxin family.</text>
</comment>
<dbReference type="Pfam" id="PF09177">
    <property type="entry name" value="STX6_10_61_N"/>
    <property type="match status" value="1"/>
</dbReference>
<keyword evidence="14" id="KW-1185">Reference proteome</keyword>
<keyword evidence="2" id="KW-0813">Transport</keyword>
<dbReference type="GO" id="GO:0005794">
    <property type="term" value="C:Golgi apparatus"/>
    <property type="evidence" value="ECO:0007669"/>
    <property type="project" value="UniProtKB-SubCell"/>
</dbReference>
<dbReference type="GO" id="GO:0016020">
    <property type="term" value="C:membrane"/>
    <property type="evidence" value="ECO:0007669"/>
    <property type="project" value="InterPro"/>
</dbReference>
<evidence type="ECO:0000256" key="4">
    <source>
        <dbReference type="ARBA" id="ARBA00022927"/>
    </source>
</evidence>
<evidence type="ECO:0000259" key="12">
    <source>
        <dbReference type="PROSITE" id="PS50192"/>
    </source>
</evidence>
<keyword evidence="7 11" id="KW-0472">Membrane</keyword>
<protein>
    <submittedName>
        <fullName evidence="13">Soluble NSF Attachment Protein (SNAP) Receptor (SNARE)</fullName>
    </submittedName>
</protein>
<dbReference type="GO" id="GO:0048193">
    <property type="term" value="P:Golgi vesicle transport"/>
    <property type="evidence" value="ECO:0007669"/>
    <property type="project" value="InterPro"/>
</dbReference>
<dbReference type="FunFam" id="1.20.58.90:FF:000004">
    <property type="entry name" value="Syntaxin 10"/>
    <property type="match status" value="1"/>
</dbReference>
<dbReference type="EMBL" id="FN649737">
    <property type="protein sequence ID" value="CBJ29506.1"/>
    <property type="molecule type" value="Genomic_DNA"/>
</dbReference>
<dbReference type="PROSITE" id="PS50192">
    <property type="entry name" value="T_SNARE"/>
    <property type="match status" value="1"/>
</dbReference>
<dbReference type="OMA" id="EHDPYRF"/>
<dbReference type="Proteomes" id="UP000002630">
    <property type="component" value="Linkage Group LG12"/>
</dbReference>
<feature type="domain" description="T-SNARE coiled-coil homology" evidence="12">
    <location>
        <begin position="160"/>
        <end position="222"/>
    </location>
</feature>
<reference evidence="13 14" key="1">
    <citation type="journal article" date="2010" name="Nature">
        <title>The Ectocarpus genome and the independent evolution of multicellularity in brown algae.</title>
        <authorList>
            <person name="Cock J.M."/>
            <person name="Sterck L."/>
            <person name="Rouze P."/>
            <person name="Scornet D."/>
            <person name="Allen A.E."/>
            <person name="Amoutzias G."/>
            <person name="Anthouard V."/>
            <person name="Artiguenave F."/>
            <person name="Aury J.M."/>
            <person name="Badger J.H."/>
            <person name="Beszteri B."/>
            <person name="Billiau K."/>
            <person name="Bonnet E."/>
            <person name="Bothwell J.H."/>
            <person name="Bowler C."/>
            <person name="Boyen C."/>
            <person name="Brownlee C."/>
            <person name="Carrano C.J."/>
            <person name="Charrier B."/>
            <person name="Cho G.Y."/>
            <person name="Coelho S.M."/>
            <person name="Collen J."/>
            <person name="Corre E."/>
            <person name="Da Silva C."/>
            <person name="Delage L."/>
            <person name="Delaroque N."/>
            <person name="Dittami S.M."/>
            <person name="Doulbeau S."/>
            <person name="Elias M."/>
            <person name="Farnham G."/>
            <person name="Gachon C.M."/>
            <person name="Gschloessl B."/>
            <person name="Heesch S."/>
            <person name="Jabbari K."/>
            <person name="Jubin C."/>
            <person name="Kawai H."/>
            <person name="Kimura K."/>
            <person name="Kloareg B."/>
            <person name="Kupper F.C."/>
            <person name="Lang D."/>
            <person name="Le Bail A."/>
            <person name="Leblanc C."/>
            <person name="Lerouge P."/>
            <person name="Lohr M."/>
            <person name="Lopez P.J."/>
            <person name="Martens C."/>
            <person name="Maumus F."/>
            <person name="Michel G."/>
            <person name="Miranda-Saavedra D."/>
            <person name="Morales J."/>
            <person name="Moreau H."/>
            <person name="Motomura T."/>
            <person name="Nagasato C."/>
            <person name="Napoli C.A."/>
            <person name="Nelson D.R."/>
            <person name="Nyvall-Collen P."/>
            <person name="Peters A.F."/>
            <person name="Pommier C."/>
            <person name="Potin P."/>
            <person name="Poulain J."/>
            <person name="Quesneville H."/>
            <person name="Read B."/>
            <person name="Rensing S.A."/>
            <person name="Ritter A."/>
            <person name="Rousvoal S."/>
            <person name="Samanta M."/>
            <person name="Samson G."/>
            <person name="Schroeder D.C."/>
            <person name="Segurens B."/>
            <person name="Strittmatter M."/>
            <person name="Tonon T."/>
            <person name="Tregear J.W."/>
            <person name="Valentin K."/>
            <person name="von Dassow P."/>
            <person name="Yamagishi T."/>
            <person name="Van de Peer Y."/>
            <person name="Wincker P."/>
        </authorList>
    </citation>
    <scope>NUCLEOTIDE SEQUENCE [LARGE SCALE GENOMIC DNA]</scope>
    <source>
        <strain evidence="14">Ec32 / CCAP1310/4</strain>
    </source>
</reference>
<evidence type="ECO:0000313" key="13">
    <source>
        <dbReference type="EMBL" id="CBJ29506.1"/>
    </source>
</evidence>
<keyword evidence="4" id="KW-0653">Protein transport</keyword>
<evidence type="ECO:0000256" key="1">
    <source>
        <dbReference type="ARBA" id="ARBA00009063"/>
    </source>
</evidence>
<dbReference type="Gene3D" id="1.20.58.90">
    <property type="match status" value="1"/>
</dbReference>
<dbReference type="CDD" id="cd15841">
    <property type="entry name" value="SNARE_Qc"/>
    <property type="match status" value="1"/>
</dbReference>
<organism evidence="13 14">
    <name type="scientific">Ectocarpus siliculosus</name>
    <name type="common">Brown alga</name>
    <name type="synonym">Conferva siliculosa</name>
    <dbReference type="NCBI Taxonomy" id="2880"/>
    <lineage>
        <taxon>Eukaryota</taxon>
        <taxon>Sar</taxon>
        <taxon>Stramenopiles</taxon>
        <taxon>Ochrophyta</taxon>
        <taxon>PX clade</taxon>
        <taxon>Phaeophyceae</taxon>
        <taxon>Ectocarpales</taxon>
        <taxon>Ectocarpaceae</taxon>
        <taxon>Ectocarpus</taxon>
    </lineage>
</organism>
<dbReference type="PANTHER" id="PTHR12791">
    <property type="entry name" value="GOLGI SNARE BET1-RELATED"/>
    <property type="match status" value="1"/>
</dbReference>
<evidence type="ECO:0000256" key="10">
    <source>
        <dbReference type="SAM" id="MobiDB-lite"/>
    </source>
</evidence>
<dbReference type="Gene3D" id="1.20.5.110">
    <property type="match status" value="1"/>
</dbReference>
<dbReference type="InParanoid" id="D7FKW1"/>
<dbReference type="SUPFAM" id="SSF58038">
    <property type="entry name" value="SNARE fusion complex"/>
    <property type="match status" value="1"/>
</dbReference>
<dbReference type="OrthoDB" id="546861at2759"/>
<evidence type="ECO:0000256" key="9">
    <source>
        <dbReference type="SAM" id="Coils"/>
    </source>
</evidence>
<dbReference type="InterPro" id="IPR015260">
    <property type="entry name" value="Syntaxin-6/10/61_N"/>
</dbReference>
<keyword evidence="9" id="KW-0175">Coiled coil</keyword>
<name>D7FKW1_ECTSI</name>
<dbReference type="InterPro" id="IPR010989">
    <property type="entry name" value="SNARE"/>
</dbReference>
<keyword evidence="3 11" id="KW-0812">Transmembrane</keyword>
<dbReference type="FunCoup" id="D7FKW1">
    <property type="interactions" value="125"/>
</dbReference>
<gene>
    <name evidence="13" type="primary">SNR15</name>
    <name evidence="13" type="ORF">Esi_0149_0057</name>
</gene>
<comment type="subcellular location">
    <subcellularLocation>
        <location evidence="8">Golgi apparatus</location>
        <location evidence="8">trans-Golgi network membrane</location>
        <topology evidence="8">Single-pass type IV membrane protein</topology>
    </subcellularLocation>
</comment>
<feature type="compositionally biased region" description="Basic and acidic residues" evidence="10">
    <location>
        <begin position="116"/>
        <end position="138"/>
    </location>
</feature>
<dbReference type="AlphaFoldDB" id="D7FKW1"/>
<dbReference type="eggNOG" id="KOG3202">
    <property type="taxonomic scope" value="Eukaryota"/>
</dbReference>
<dbReference type="SUPFAM" id="SSF47661">
    <property type="entry name" value="t-snare proteins"/>
    <property type="match status" value="1"/>
</dbReference>